<dbReference type="EMBL" id="AY060266">
    <property type="protein sequence ID" value="AAL25305.1"/>
    <property type="molecule type" value="mRNA"/>
</dbReference>
<dbReference type="FlyBase" id="FBgn0036165">
    <property type="gene designation" value="chrb"/>
</dbReference>
<proteinExistence type="evidence at transcript level"/>
<sequence length="70" mass="8028">MDISIYIVEFLHILLQTTKLSTKANITTTTTTTTAVLIVYFQCMCVCCLREPINAFKNQITNQLKNDRLK</sequence>
<dbReference type="AGR" id="FB:FBgn0036165"/>
<evidence type="ECO:0000313" key="1">
    <source>
        <dbReference type="EMBL" id="AAL25305.1"/>
    </source>
</evidence>
<protein>
    <submittedName>
        <fullName evidence="1">GH09771p</fullName>
    </submittedName>
</protein>
<organism evidence="1">
    <name type="scientific">Drosophila melanogaster</name>
    <name type="common">Fruit fly</name>
    <dbReference type="NCBI Taxonomy" id="7227"/>
    <lineage>
        <taxon>Eukaryota</taxon>
        <taxon>Metazoa</taxon>
        <taxon>Ecdysozoa</taxon>
        <taxon>Arthropoda</taxon>
        <taxon>Hexapoda</taxon>
        <taxon>Insecta</taxon>
        <taxon>Pterygota</taxon>
        <taxon>Neoptera</taxon>
        <taxon>Endopterygota</taxon>
        <taxon>Diptera</taxon>
        <taxon>Brachycera</taxon>
        <taxon>Muscomorpha</taxon>
        <taxon>Ephydroidea</taxon>
        <taxon>Drosophilidae</taxon>
        <taxon>Drosophila</taxon>
        <taxon>Sophophora</taxon>
    </lineage>
</organism>
<evidence type="ECO:0000313" key="2">
    <source>
        <dbReference type="FlyBase" id="FBgn0036165"/>
    </source>
</evidence>
<dbReference type="OrthoDB" id="10018535at2759"/>
<name>Q95T99_DROME</name>
<accession>Q95T99</accession>
<gene>
    <name evidence="2" type="primary">chrb</name>
    <name evidence="2" type="synonym">charybde</name>
    <name evidence="2" type="ORF">CG7533</name>
</gene>
<reference evidence="1" key="1">
    <citation type="submission" date="2001-10" db="EMBL/GenBank/DDBJ databases">
        <authorList>
            <person name="Stapleton M."/>
            <person name="Brokstein P."/>
            <person name="Hong L."/>
            <person name="Agbayani A."/>
            <person name="Carlson J."/>
            <person name="Champe M."/>
            <person name="Chavez C."/>
            <person name="Dorsett V."/>
            <person name="Farfan D."/>
            <person name="Frise E."/>
            <person name="George R."/>
            <person name="Gonzalez M."/>
            <person name="Guarin H."/>
            <person name="Li P."/>
            <person name="Liao G."/>
            <person name="Miranda A."/>
            <person name="Mungall C.J."/>
            <person name="Nunoo J."/>
            <person name="Pacleb J."/>
            <person name="Paragas V."/>
            <person name="Park S."/>
            <person name="Phouanenavong S."/>
            <person name="Wan K."/>
            <person name="Yu C."/>
            <person name="Lewis S.E."/>
            <person name="Rubin G.M."/>
            <person name="Celniker S."/>
        </authorList>
    </citation>
    <scope>NUCLEOTIDE SEQUENCE</scope>
    <source>
        <strain evidence="1">Berkeley</strain>
    </source>
</reference>
<dbReference type="AlphaFoldDB" id="Q95T99"/>